<dbReference type="InterPro" id="IPR011664">
    <property type="entry name" value="Abi_system_AbiD/AbiF-like"/>
</dbReference>
<dbReference type="Pfam" id="PF07751">
    <property type="entry name" value="Abi_2"/>
    <property type="match status" value="1"/>
</dbReference>
<dbReference type="Proteomes" id="UP000754495">
    <property type="component" value="Unassembled WGS sequence"/>
</dbReference>
<keyword evidence="2" id="KW-1185">Reference proteome</keyword>
<reference evidence="1 2" key="1">
    <citation type="submission" date="2020-03" db="EMBL/GenBank/DDBJ databases">
        <title>Sequencing the genomes of 1000 actinobacteria strains.</title>
        <authorList>
            <person name="Klenk H.-P."/>
        </authorList>
    </citation>
    <scope>NUCLEOTIDE SEQUENCE [LARGE SCALE GENOMIC DNA]</scope>
    <source>
        <strain evidence="1 2">DSM 45668</strain>
    </source>
</reference>
<organism evidence="1 2">
    <name type="scientific">Amycolatopsis viridis</name>
    <dbReference type="NCBI Taxonomy" id="185678"/>
    <lineage>
        <taxon>Bacteria</taxon>
        <taxon>Bacillati</taxon>
        <taxon>Actinomycetota</taxon>
        <taxon>Actinomycetes</taxon>
        <taxon>Pseudonocardiales</taxon>
        <taxon>Pseudonocardiaceae</taxon>
        <taxon>Amycolatopsis</taxon>
    </lineage>
</organism>
<gene>
    <name evidence="1" type="ORF">FHX46_000410</name>
</gene>
<evidence type="ECO:0008006" key="3">
    <source>
        <dbReference type="Google" id="ProtNLM"/>
    </source>
</evidence>
<accession>A0ABX0SMP8</accession>
<name>A0ABX0SMP8_9PSEU</name>
<dbReference type="EMBL" id="JAANOU010000001">
    <property type="protein sequence ID" value="NIH77880.1"/>
    <property type="molecule type" value="Genomic_DNA"/>
</dbReference>
<evidence type="ECO:0000313" key="2">
    <source>
        <dbReference type="Proteomes" id="UP000754495"/>
    </source>
</evidence>
<protein>
    <recommendedName>
        <fullName evidence="3">Abi-like protein</fullName>
    </recommendedName>
</protein>
<sequence>MADYLVKCHHDRAAALDLYAWNSLAGSAYWETLGHLEIALRNVLASQLAARHQTKGRPGSWLDDPGQDLDATAREEIRKARQRVRRKGKHASEGQAISELTFGFWRYLLAKQYNTTLWPSLASGFPHAPSRARHTIEQPIKRLHQFRNRLAHHEPIWNKELTQRQQDIYDVLTYIDPNLHSWVAKRCRISAVLLTCPVPRPHP</sequence>
<comment type="caution">
    <text evidence="1">The sequence shown here is derived from an EMBL/GenBank/DDBJ whole genome shotgun (WGS) entry which is preliminary data.</text>
</comment>
<evidence type="ECO:0000313" key="1">
    <source>
        <dbReference type="EMBL" id="NIH77880.1"/>
    </source>
</evidence>
<dbReference type="RefSeq" id="WP_208399968.1">
    <property type="nucleotide sequence ID" value="NZ_JAANOU010000001.1"/>
</dbReference>
<proteinExistence type="predicted"/>